<dbReference type="AlphaFoldDB" id="A0A183VBY5"/>
<evidence type="ECO:0000259" key="1">
    <source>
        <dbReference type="Pfam" id="PF17787"/>
    </source>
</evidence>
<feature type="domain" description="PLC-beta PH" evidence="1">
    <location>
        <begin position="18"/>
        <end position="141"/>
    </location>
</feature>
<dbReference type="SUPFAM" id="SSF50729">
    <property type="entry name" value="PH domain-like"/>
    <property type="match status" value="1"/>
</dbReference>
<organism evidence="3 4">
    <name type="scientific">Toxocara canis</name>
    <name type="common">Canine roundworm</name>
    <dbReference type="NCBI Taxonomy" id="6265"/>
    <lineage>
        <taxon>Eukaryota</taxon>
        <taxon>Metazoa</taxon>
        <taxon>Ecdysozoa</taxon>
        <taxon>Nematoda</taxon>
        <taxon>Chromadorea</taxon>
        <taxon>Rhabditida</taxon>
        <taxon>Spirurina</taxon>
        <taxon>Ascaridomorpha</taxon>
        <taxon>Ascaridoidea</taxon>
        <taxon>Toxocaridae</taxon>
        <taxon>Toxocara</taxon>
    </lineage>
</organism>
<evidence type="ECO:0000313" key="3">
    <source>
        <dbReference type="Proteomes" id="UP000050794"/>
    </source>
</evidence>
<dbReference type="Gene3D" id="2.30.29.240">
    <property type="match status" value="1"/>
</dbReference>
<dbReference type="EMBL" id="UYWY01025303">
    <property type="protein sequence ID" value="VDM49575.1"/>
    <property type="molecule type" value="Genomic_DNA"/>
</dbReference>
<proteinExistence type="predicted"/>
<dbReference type="InterPro" id="IPR037862">
    <property type="entry name" value="PLC-beta_PH"/>
</dbReference>
<dbReference type="Pfam" id="PF17787">
    <property type="entry name" value="PH_14"/>
    <property type="match status" value="1"/>
</dbReference>
<sequence length="179" mass="20069">MSVRRPLPGSISCGITLDERFLNGERVYKFDNLTDHFEGRFVFISLSTNGLVFYWKQQEIGGSQKVSEAIYVDEIVDVYVGCCTETSKQKVDSQIKRMFSGTFSTATCTISSCFLTVMYGTDAVNPTSLTFLTNSEESAKVQQFTGFSFPLGTSILTLYPRNYLERKVVSQSHGAKHCR</sequence>
<keyword evidence="3" id="KW-1185">Reference proteome</keyword>
<evidence type="ECO:0000313" key="4">
    <source>
        <dbReference type="WBParaSite" id="TCNE_0001825901-mRNA-1"/>
    </source>
</evidence>
<name>A0A183VBY5_TOXCA</name>
<evidence type="ECO:0000313" key="2">
    <source>
        <dbReference type="EMBL" id="VDM49575.1"/>
    </source>
</evidence>
<dbReference type="Proteomes" id="UP000050794">
    <property type="component" value="Unassembled WGS sequence"/>
</dbReference>
<reference evidence="4" key="1">
    <citation type="submission" date="2016-06" db="UniProtKB">
        <authorList>
            <consortium name="WormBaseParasite"/>
        </authorList>
    </citation>
    <scope>IDENTIFICATION</scope>
</reference>
<protein>
    <submittedName>
        <fullName evidence="4">PH_14 domain-containing protein</fullName>
    </submittedName>
</protein>
<accession>A0A183VBY5</accession>
<dbReference type="WBParaSite" id="TCNE_0001825901-mRNA-1">
    <property type="protein sequence ID" value="TCNE_0001825901-mRNA-1"/>
    <property type="gene ID" value="TCNE_0001825901"/>
</dbReference>
<gene>
    <name evidence="2" type="ORF">TCNE_LOCUS18254</name>
</gene>
<reference evidence="2 3" key="2">
    <citation type="submission" date="2018-11" db="EMBL/GenBank/DDBJ databases">
        <authorList>
            <consortium name="Pathogen Informatics"/>
        </authorList>
    </citation>
    <scope>NUCLEOTIDE SEQUENCE [LARGE SCALE GENOMIC DNA]</scope>
</reference>